<feature type="transmembrane region" description="Helical" evidence="2">
    <location>
        <begin position="391"/>
        <end position="410"/>
    </location>
</feature>
<keyword evidence="2" id="KW-0472">Membrane</keyword>
<feature type="transmembrane region" description="Helical" evidence="2">
    <location>
        <begin position="801"/>
        <end position="819"/>
    </location>
</feature>
<feature type="transmembrane region" description="Helical" evidence="2">
    <location>
        <begin position="624"/>
        <end position="646"/>
    </location>
</feature>
<gene>
    <name evidence="4" type="ORF">DPMN_060615</name>
</gene>
<feature type="transmembrane region" description="Helical" evidence="2">
    <location>
        <begin position="519"/>
        <end position="542"/>
    </location>
</feature>
<feature type="transmembrane region" description="Helical" evidence="2">
    <location>
        <begin position="495"/>
        <end position="513"/>
    </location>
</feature>
<evidence type="ECO:0000256" key="3">
    <source>
        <dbReference type="SAM" id="SignalP"/>
    </source>
</evidence>
<feature type="region of interest" description="Disordered" evidence="1">
    <location>
        <begin position="892"/>
        <end position="951"/>
    </location>
</feature>
<feature type="signal peptide" evidence="3">
    <location>
        <begin position="1"/>
        <end position="21"/>
    </location>
</feature>
<evidence type="ECO:0000256" key="1">
    <source>
        <dbReference type="SAM" id="MobiDB-lite"/>
    </source>
</evidence>
<reference evidence="4" key="1">
    <citation type="journal article" date="2019" name="bioRxiv">
        <title>The Genome of the Zebra Mussel, Dreissena polymorpha: A Resource for Invasive Species Research.</title>
        <authorList>
            <person name="McCartney M.A."/>
            <person name="Auch B."/>
            <person name="Kono T."/>
            <person name="Mallez S."/>
            <person name="Zhang Y."/>
            <person name="Obille A."/>
            <person name="Becker A."/>
            <person name="Abrahante J.E."/>
            <person name="Garbe J."/>
            <person name="Badalamenti J.P."/>
            <person name="Herman A."/>
            <person name="Mangelson H."/>
            <person name="Liachko I."/>
            <person name="Sullivan S."/>
            <person name="Sone E.D."/>
            <person name="Koren S."/>
            <person name="Silverstein K.A.T."/>
            <person name="Beckman K.B."/>
            <person name="Gohl D.M."/>
        </authorList>
    </citation>
    <scope>NUCLEOTIDE SEQUENCE</scope>
    <source>
        <strain evidence="4">Duluth1</strain>
        <tissue evidence="4">Whole animal</tissue>
    </source>
</reference>
<dbReference type="AlphaFoldDB" id="A0A9D4C639"/>
<comment type="caution">
    <text evidence="4">The sequence shown here is derived from an EMBL/GenBank/DDBJ whole genome shotgun (WGS) entry which is preliminary data.</text>
</comment>
<protein>
    <submittedName>
        <fullName evidence="4">Uncharacterized protein</fullName>
    </submittedName>
</protein>
<keyword evidence="5" id="KW-1185">Reference proteome</keyword>
<evidence type="ECO:0000313" key="5">
    <source>
        <dbReference type="Proteomes" id="UP000828390"/>
    </source>
</evidence>
<sequence>MTMDSYLAAILICNIITFVACQTNEYASTADPSQQPYIAPQQNAEQEGNHTQPTSCRIRPAAREQTQFFRDSVMYIFELEIYNQSEDPMRSDISRTFKPWKWYRTSSEHGKTLLTLSFNYDILSLSILTIGVQRVPLKLKDVPEGCFKRLTAEERVDMIREKVFDNFRKRKSKKKPQEGDEELEEIIQPEVIYVCNEIIRDVNGKAVFANRCCARNVDGGEVTCSEQEHNLWITVLYICIGLVKLMIFMFCPLLIPATMYTASYVAAEYVVKLTKDLTFKMFVSESLTTSVRYKHRFTTEEISEWRRFRECVMTLPMDRIIDVKINELRIKVKGKRIIPANEPPTGLLRTFYDNLIRCKIRGLEPFKSCCNKSVYASLEPLVKHKCTWENLVLTVIKILCLALVPAPFYLRAFIFYRFEEDEILFRNNIVEGLGLKTEFNPFRMNFVQYFTPTHWLFILSYSVFIVAGLVIGFVEERSRDKLKSIVRSAFHDMQNVSRTNVLQVVLGFLLWPFRKLGLLALISCPVVSAVTAPVWASVFVIYNVPTVYLAYRLIYHVRSKLGSDVSMFESDKPLGKAKQTAYKMHQKLTSIDKTVHINRTKFYDEEKQSPCVTGFGRLAAFRRLLIQMLVGLFCLVVLFASVLLFVESIGVIVEMLVFTMMGIIVNAGSTLRYVSMALLVIVYMHNCYDNVYENYLMFNQNIFEAVMEKVEDLKKVASLPSSMQENAAFQVKPVEAVDEIPTTLNQEKKESQWRIGHLMLFLDSFDTPRIPLNLFKKLCEVRVHGAPGPVYINLLKATGKFFIIVVFLFFVMIVVMAFGSAHQMSSTNQTLATLAGGFVPMLLKNVLSTKGEKLDLRTLSFKGQLDEIISEFKQGWPINDMVVEQFDPNAVEKTEEKVEDDAANKIDKDEGSDANQCKDKKDDSGKQTDDKKEKEENHKDVQNGKEPTLTAVGSTLMVPGTFSDSTEDLRKVDDHKGGPEWLRKLSINPLEDNQVDIFVDLSVVHETTPWKWMFGGSDESIDGHSMTMLNDFHVPNNETRLSYAPDMNTDSLQRQFKTHRPTTRENHFGM</sequence>
<dbReference type="OrthoDB" id="5965014at2759"/>
<organism evidence="4 5">
    <name type="scientific">Dreissena polymorpha</name>
    <name type="common">Zebra mussel</name>
    <name type="synonym">Mytilus polymorpha</name>
    <dbReference type="NCBI Taxonomy" id="45954"/>
    <lineage>
        <taxon>Eukaryota</taxon>
        <taxon>Metazoa</taxon>
        <taxon>Spiralia</taxon>
        <taxon>Lophotrochozoa</taxon>
        <taxon>Mollusca</taxon>
        <taxon>Bivalvia</taxon>
        <taxon>Autobranchia</taxon>
        <taxon>Heteroconchia</taxon>
        <taxon>Euheterodonta</taxon>
        <taxon>Imparidentia</taxon>
        <taxon>Neoheterodontei</taxon>
        <taxon>Myida</taxon>
        <taxon>Dreissenoidea</taxon>
        <taxon>Dreissenidae</taxon>
        <taxon>Dreissena</taxon>
    </lineage>
</organism>
<keyword evidence="2" id="KW-0812">Transmembrane</keyword>
<evidence type="ECO:0000256" key="2">
    <source>
        <dbReference type="SAM" id="Phobius"/>
    </source>
</evidence>
<feature type="transmembrane region" description="Helical" evidence="2">
    <location>
        <begin position="231"/>
        <end position="255"/>
    </location>
</feature>
<accession>A0A9D4C639</accession>
<keyword evidence="3" id="KW-0732">Signal</keyword>
<feature type="transmembrane region" description="Helical" evidence="2">
    <location>
        <begin position="454"/>
        <end position="474"/>
    </location>
</feature>
<dbReference type="Proteomes" id="UP000828390">
    <property type="component" value="Unassembled WGS sequence"/>
</dbReference>
<keyword evidence="2" id="KW-1133">Transmembrane helix</keyword>
<evidence type="ECO:0000313" key="4">
    <source>
        <dbReference type="EMBL" id="KAH3717819.1"/>
    </source>
</evidence>
<feature type="compositionally biased region" description="Basic and acidic residues" evidence="1">
    <location>
        <begin position="892"/>
        <end position="943"/>
    </location>
</feature>
<dbReference type="EMBL" id="JAIWYP010000013">
    <property type="protein sequence ID" value="KAH3717819.1"/>
    <property type="molecule type" value="Genomic_DNA"/>
</dbReference>
<reference evidence="4" key="2">
    <citation type="submission" date="2020-11" db="EMBL/GenBank/DDBJ databases">
        <authorList>
            <person name="McCartney M.A."/>
            <person name="Auch B."/>
            <person name="Kono T."/>
            <person name="Mallez S."/>
            <person name="Becker A."/>
            <person name="Gohl D.M."/>
            <person name="Silverstein K.A.T."/>
            <person name="Koren S."/>
            <person name="Bechman K.B."/>
            <person name="Herman A."/>
            <person name="Abrahante J.E."/>
            <person name="Garbe J."/>
        </authorList>
    </citation>
    <scope>NUCLEOTIDE SEQUENCE</scope>
    <source>
        <strain evidence="4">Duluth1</strain>
        <tissue evidence="4">Whole animal</tissue>
    </source>
</reference>
<proteinExistence type="predicted"/>
<feature type="transmembrane region" description="Helical" evidence="2">
    <location>
        <begin position="652"/>
        <end position="674"/>
    </location>
</feature>
<name>A0A9D4C639_DREPO</name>
<feature type="chain" id="PRO_5039369548" evidence="3">
    <location>
        <begin position="22"/>
        <end position="1070"/>
    </location>
</feature>